<dbReference type="Pfam" id="PF02245">
    <property type="entry name" value="Pur_DNA_glyco"/>
    <property type="match status" value="1"/>
</dbReference>
<dbReference type="Proteomes" id="UP000244016">
    <property type="component" value="Unassembled WGS sequence"/>
</dbReference>
<dbReference type="PANTHER" id="PTHR10429:SF0">
    <property type="entry name" value="DNA-3-METHYLADENINE GLYCOSYLASE"/>
    <property type="match status" value="1"/>
</dbReference>
<evidence type="ECO:0000256" key="5">
    <source>
        <dbReference type="HAMAP-Rule" id="MF_00527"/>
    </source>
</evidence>
<evidence type="ECO:0000256" key="1">
    <source>
        <dbReference type="ARBA" id="ARBA00009232"/>
    </source>
</evidence>
<proteinExistence type="inferred from homology"/>
<dbReference type="GO" id="GO:0006284">
    <property type="term" value="P:base-excision repair"/>
    <property type="evidence" value="ECO:0007669"/>
    <property type="project" value="InterPro"/>
</dbReference>
<evidence type="ECO:0000256" key="4">
    <source>
        <dbReference type="ARBA" id="ARBA00023204"/>
    </source>
</evidence>
<reference evidence="6 7" key="1">
    <citation type="submission" date="2017-08" db="EMBL/GenBank/DDBJ databases">
        <title>Burning lignite coal seam in the remote Altai Mountains harbors a hydrogen-driven thermophilic microbial community.</title>
        <authorList>
            <person name="Kadnikov V.V."/>
            <person name="Mardanov A.V."/>
            <person name="Ivasenko D."/>
            <person name="Beletsky A.V."/>
            <person name="Karnachuk O.V."/>
            <person name="Ravin N.V."/>
        </authorList>
    </citation>
    <scope>NUCLEOTIDE SEQUENCE [LARGE SCALE GENOMIC DNA]</scope>
    <source>
        <strain evidence="6">AL31</strain>
    </source>
</reference>
<keyword evidence="3 5" id="KW-0378">Hydrolase</keyword>
<dbReference type="GO" id="GO:0003905">
    <property type="term" value="F:alkylbase DNA N-glycosylase activity"/>
    <property type="evidence" value="ECO:0007669"/>
    <property type="project" value="InterPro"/>
</dbReference>
<sequence>MDDRWKPLEEDFWNLPTLEAARHLLGRYLVHETAAGKLVGRIVETEAYLGPDDRAAHSYGGKVTRRNRVMFGPPGYAYVYFIYGMHECLNVVTAEAEVPHAVLIRALEPVAGAAEMARRRGLPVEDVERRLARGLPEPRLTSGPGRLTQALGITRAHYGHDLRRPPLYLTRGEPVPDRLVGQSPRIGIEYAGEARDYPWRFFLLDNPYVTRAPRRKTGREGGGDADLILRAKR</sequence>
<dbReference type="InterPro" id="IPR036995">
    <property type="entry name" value="MPG_sf"/>
</dbReference>
<dbReference type="AlphaFoldDB" id="A0A2T5G5P1"/>
<evidence type="ECO:0000313" key="7">
    <source>
        <dbReference type="Proteomes" id="UP000244016"/>
    </source>
</evidence>
<evidence type="ECO:0000313" key="6">
    <source>
        <dbReference type="EMBL" id="PTQ51488.1"/>
    </source>
</evidence>
<keyword evidence="4 5" id="KW-0234">DNA repair</keyword>
<name>A0A2T5G5P1_9BACL</name>
<dbReference type="InterPro" id="IPR011034">
    <property type="entry name" value="Formyl_transferase-like_C_sf"/>
</dbReference>
<dbReference type="PANTHER" id="PTHR10429">
    <property type="entry name" value="DNA-3-METHYLADENINE GLYCOSYLASE"/>
    <property type="match status" value="1"/>
</dbReference>
<dbReference type="CDD" id="cd00540">
    <property type="entry name" value="AAG"/>
    <property type="match status" value="1"/>
</dbReference>
<dbReference type="EC" id="3.2.2.-" evidence="5"/>
<comment type="similarity">
    <text evidence="1 5">Belongs to the DNA glycosylase MPG family.</text>
</comment>
<dbReference type="EMBL" id="PEBW01000005">
    <property type="protein sequence ID" value="PTQ51488.1"/>
    <property type="molecule type" value="Genomic_DNA"/>
</dbReference>
<evidence type="ECO:0000256" key="3">
    <source>
        <dbReference type="ARBA" id="ARBA00022801"/>
    </source>
</evidence>
<keyword evidence="2 5" id="KW-0227">DNA damage</keyword>
<dbReference type="Gene3D" id="3.10.300.10">
    <property type="entry name" value="Methylpurine-DNA glycosylase (MPG)"/>
    <property type="match status" value="1"/>
</dbReference>
<protein>
    <recommendedName>
        <fullName evidence="5">Putative 3-methyladenine DNA glycosylase</fullName>
        <ecNumber evidence="5">3.2.2.-</ecNumber>
    </recommendedName>
</protein>
<dbReference type="GO" id="GO:0003677">
    <property type="term" value="F:DNA binding"/>
    <property type="evidence" value="ECO:0007669"/>
    <property type="project" value="InterPro"/>
</dbReference>
<dbReference type="InterPro" id="IPR003180">
    <property type="entry name" value="MPG"/>
</dbReference>
<evidence type="ECO:0000256" key="2">
    <source>
        <dbReference type="ARBA" id="ARBA00022763"/>
    </source>
</evidence>
<dbReference type="NCBIfam" id="NF002003">
    <property type="entry name" value="PRK00802.1-3"/>
    <property type="match status" value="1"/>
</dbReference>
<dbReference type="SUPFAM" id="SSF50486">
    <property type="entry name" value="FMT C-terminal domain-like"/>
    <property type="match status" value="1"/>
</dbReference>
<dbReference type="NCBIfam" id="TIGR00567">
    <property type="entry name" value="3mg"/>
    <property type="match status" value="1"/>
</dbReference>
<accession>A0A2T5G5P1</accession>
<organism evidence="6 7">
    <name type="scientific">Brockia lithotrophica</name>
    <dbReference type="NCBI Taxonomy" id="933949"/>
    <lineage>
        <taxon>Bacteria</taxon>
        <taxon>Bacillati</taxon>
        <taxon>Bacillota</taxon>
        <taxon>Bacilli</taxon>
        <taxon>Bacillales</taxon>
        <taxon>Bacillales Family X. Incertae Sedis</taxon>
        <taxon>Brockia</taxon>
    </lineage>
</organism>
<dbReference type="HAMAP" id="MF_00527">
    <property type="entry name" value="3MGH"/>
    <property type="match status" value="1"/>
</dbReference>
<comment type="caution">
    <text evidence="6">The sequence shown here is derived from an EMBL/GenBank/DDBJ whole genome shotgun (WGS) entry which is preliminary data.</text>
</comment>
<dbReference type="FunFam" id="3.10.300.10:FF:000001">
    <property type="entry name" value="Putative 3-methyladenine DNA glycosylase"/>
    <property type="match status" value="1"/>
</dbReference>
<gene>
    <name evidence="6" type="ORF">BLITH_1565</name>
</gene>